<dbReference type="AlphaFoldDB" id="A0A1Y2CYF8"/>
<feature type="non-terminal residue" evidence="5">
    <location>
        <position position="1"/>
    </location>
</feature>
<dbReference type="InterPro" id="IPR000504">
    <property type="entry name" value="RRM_dom"/>
</dbReference>
<dbReference type="PROSITE" id="PS50102">
    <property type="entry name" value="RRM"/>
    <property type="match status" value="1"/>
</dbReference>
<sequence>MDKSLDELITQNRRRGARGSGGDDGTGYSFSGRRREGRRSGGGRGGNNRDGDLRATLSSSATAATSSSAPEKSHRRKRRSGDGYAVIVKNLHFSIMPADLEAFVSGQLPNCTLLRAELDYDSSGRSDGSAAVYFASLADAVQARNSLHGLSLANEIIDVTLDESADDIRDSGGVTDDSGQYMYKSILDRLGSNRPAPVSGVNKSSNVLDRLGSRVLDRLGPTAIYSNDRAGGRDRGGRRSDDRRRQRDDRGGSDRRRRPVRPEDLDKEMDSYMNGDGNPVDITDEKMDLGGDDVADAVEEERYSRPSNRSEFVDFDAPSNDPYTGAGGGGDSRRQVLDYGDI</sequence>
<dbReference type="InterPro" id="IPR035979">
    <property type="entry name" value="RBD_domain_sf"/>
</dbReference>
<gene>
    <name evidence="5" type="ORF">BCR33DRAFT_846021</name>
</gene>
<dbReference type="EMBL" id="MCGO01000004">
    <property type="protein sequence ID" value="ORY52050.1"/>
    <property type="molecule type" value="Genomic_DNA"/>
</dbReference>
<dbReference type="SUPFAM" id="SSF54928">
    <property type="entry name" value="RNA-binding domain, RBD"/>
    <property type="match status" value="1"/>
</dbReference>
<name>A0A1Y2CYF8_9FUNG</name>
<dbReference type="OrthoDB" id="346839at2759"/>
<protein>
    <recommendedName>
        <fullName evidence="4">RRM domain-containing protein</fullName>
    </recommendedName>
</protein>
<feature type="compositionally biased region" description="Basic and acidic residues" evidence="3">
    <location>
        <begin position="230"/>
        <end position="270"/>
    </location>
</feature>
<evidence type="ECO:0000259" key="4">
    <source>
        <dbReference type="PROSITE" id="PS50102"/>
    </source>
</evidence>
<dbReference type="Pfam" id="PF13865">
    <property type="entry name" value="FoP_duplication"/>
    <property type="match status" value="1"/>
</dbReference>
<accession>A0A1Y2CYF8</accession>
<keyword evidence="1 2" id="KW-0694">RNA-binding</keyword>
<dbReference type="Pfam" id="PF00076">
    <property type="entry name" value="RRM_1"/>
    <property type="match status" value="1"/>
</dbReference>
<feature type="compositionally biased region" description="Acidic residues" evidence="3">
    <location>
        <begin position="290"/>
        <end position="299"/>
    </location>
</feature>
<evidence type="ECO:0000256" key="2">
    <source>
        <dbReference type="PROSITE-ProRule" id="PRU00176"/>
    </source>
</evidence>
<feature type="region of interest" description="Disordered" evidence="3">
    <location>
        <begin position="222"/>
        <end position="342"/>
    </location>
</feature>
<proteinExistence type="predicted"/>
<dbReference type="PANTHER" id="PTHR19965">
    <property type="entry name" value="RNA AND EXPORT FACTOR BINDING PROTEIN"/>
    <property type="match status" value="1"/>
</dbReference>
<feature type="region of interest" description="Disordered" evidence="3">
    <location>
        <begin position="1"/>
        <end position="81"/>
    </location>
</feature>
<dbReference type="STRING" id="329046.A0A1Y2CYF8"/>
<dbReference type="SMART" id="SM00360">
    <property type="entry name" value="RRM"/>
    <property type="match status" value="1"/>
</dbReference>
<evidence type="ECO:0000256" key="3">
    <source>
        <dbReference type="SAM" id="MobiDB-lite"/>
    </source>
</evidence>
<dbReference type="GO" id="GO:0006406">
    <property type="term" value="P:mRNA export from nucleus"/>
    <property type="evidence" value="ECO:0007669"/>
    <property type="project" value="TreeGrafter"/>
</dbReference>
<dbReference type="GO" id="GO:0003729">
    <property type="term" value="F:mRNA binding"/>
    <property type="evidence" value="ECO:0007669"/>
    <property type="project" value="TreeGrafter"/>
</dbReference>
<feature type="domain" description="RRM" evidence="4">
    <location>
        <begin position="84"/>
        <end position="164"/>
    </location>
</feature>
<evidence type="ECO:0000256" key="1">
    <source>
        <dbReference type="ARBA" id="ARBA00022884"/>
    </source>
</evidence>
<evidence type="ECO:0000313" key="5">
    <source>
        <dbReference type="EMBL" id="ORY52050.1"/>
    </source>
</evidence>
<organism evidence="5 6">
    <name type="scientific">Rhizoclosmatium globosum</name>
    <dbReference type="NCBI Taxonomy" id="329046"/>
    <lineage>
        <taxon>Eukaryota</taxon>
        <taxon>Fungi</taxon>
        <taxon>Fungi incertae sedis</taxon>
        <taxon>Chytridiomycota</taxon>
        <taxon>Chytridiomycota incertae sedis</taxon>
        <taxon>Chytridiomycetes</taxon>
        <taxon>Chytridiales</taxon>
        <taxon>Chytriomycetaceae</taxon>
        <taxon>Rhizoclosmatium</taxon>
    </lineage>
</organism>
<dbReference type="InterPro" id="IPR051229">
    <property type="entry name" value="ALYREF_mRNA_export"/>
</dbReference>
<dbReference type="PANTHER" id="PTHR19965:SF35">
    <property type="entry name" value="RNA ANNEALING PROTEIN YRA1"/>
    <property type="match status" value="1"/>
</dbReference>
<dbReference type="GO" id="GO:0005634">
    <property type="term" value="C:nucleus"/>
    <property type="evidence" value="ECO:0007669"/>
    <property type="project" value="TreeGrafter"/>
</dbReference>
<keyword evidence="6" id="KW-1185">Reference proteome</keyword>
<comment type="caution">
    <text evidence="5">The sequence shown here is derived from an EMBL/GenBank/DDBJ whole genome shotgun (WGS) entry which is preliminary data.</text>
</comment>
<reference evidence="5 6" key="1">
    <citation type="submission" date="2016-07" db="EMBL/GenBank/DDBJ databases">
        <title>Pervasive Adenine N6-methylation of Active Genes in Fungi.</title>
        <authorList>
            <consortium name="DOE Joint Genome Institute"/>
            <person name="Mondo S.J."/>
            <person name="Dannebaum R.O."/>
            <person name="Kuo R.C."/>
            <person name="Labutti K."/>
            <person name="Haridas S."/>
            <person name="Kuo A."/>
            <person name="Salamov A."/>
            <person name="Ahrendt S.R."/>
            <person name="Lipzen A."/>
            <person name="Sullivan W."/>
            <person name="Andreopoulos W.B."/>
            <person name="Clum A."/>
            <person name="Lindquist E."/>
            <person name="Daum C."/>
            <person name="Ramamoorthy G.K."/>
            <person name="Gryganskyi A."/>
            <person name="Culley D."/>
            <person name="Magnuson J.K."/>
            <person name="James T.Y."/>
            <person name="O'Malley M.A."/>
            <person name="Stajich J.E."/>
            <person name="Spatafora J.W."/>
            <person name="Visel A."/>
            <person name="Grigoriev I.V."/>
        </authorList>
    </citation>
    <scope>NUCLEOTIDE SEQUENCE [LARGE SCALE GENOMIC DNA]</scope>
    <source>
        <strain evidence="5 6">JEL800</strain>
    </source>
</reference>
<dbReference type="Proteomes" id="UP000193642">
    <property type="component" value="Unassembled WGS sequence"/>
</dbReference>
<dbReference type="Gene3D" id="3.30.70.330">
    <property type="match status" value="1"/>
</dbReference>
<evidence type="ECO:0000313" key="6">
    <source>
        <dbReference type="Proteomes" id="UP000193642"/>
    </source>
</evidence>
<dbReference type="InterPro" id="IPR012677">
    <property type="entry name" value="Nucleotide-bd_a/b_plait_sf"/>
</dbReference>
<feature type="compositionally biased region" description="Low complexity" evidence="3">
    <location>
        <begin position="54"/>
        <end position="69"/>
    </location>
</feature>
<dbReference type="InterPro" id="IPR025715">
    <property type="entry name" value="FoP_C"/>
</dbReference>